<dbReference type="CDD" id="cd16020">
    <property type="entry name" value="GPI_EPT_1"/>
    <property type="match status" value="1"/>
</dbReference>
<comment type="similarity">
    <text evidence="1">Belongs to the PIGG/PIGN/PIGO family. PIGN subfamily.</text>
</comment>
<name>A0A2P4YTT4_9STRA</name>
<keyword evidence="1" id="KW-0337">GPI-anchor biosynthesis</keyword>
<dbReference type="EC" id="2.-.-.-" evidence="1"/>
<organism evidence="2 3">
    <name type="scientific">Phytophthora palmivora</name>
    <dbReference type="NCBI Taxonomy" id="4796"/>
    <lineage>
        <taxon>Eukaryota</taxon>
        <taxon>Sar</taxon>
        <taxon>Stramenopiles</taxon>
        <taxon>Oomycota</taxon>
        <taxon>Peronosporomycetes</taxon>
        <taxon>Peronosporales</taxon>
        <taxon>Peronosporaceae</taxon>
        <taxon>Phytophthora</taxon>
    </lineage>
</organism>
<dbReference type="SUPFAM" id="SSF53649">
    <property type="entry name" value="Alkaline phosphatase-like"/>
    <property type="match status" value="1"/>
</dbReference>
<protein>
    <recommendedName>
        <fullName evidence="1">GPI ethanolamine phosphate transferase 1</fullName>
        <ecNumber evidence="1">2.-.-.-</ecNumber>
    </recommendedName>
</protein>
<dbReference type="InterPro" id="IPR037671">
    <property type="entry name" value="PIGN_N"/>
</dbReference>
<dbReference type="PANTHER" id="PTHR12250">
    <property type="entry name" value="PHOSPHATIDYLINOSITOL GLYCAN, CLASS N"/>
    <property type="match status" value="1"/>
</dbReference>
<dbReference type="Proteomes" id="UP000237271">
    <property type="component" value="Unassembled WGS sequence"/>
</dbReference>
<dbReference type="InterPro" id="IPR017850">
    <property type="entry name" value="Alkaline_phosphatase_core_sf"/>
</dbReference>
<accession>A0A2P4YTT4</accession>
<gene>
    <name evidence="2" type="ORF">PHPALM_846</name>
</gene>
<reference evidence="2 3" key="1">
    <citation type="journal article" date="2017" name="Genome Biol. Evol.">
        <title>Phytophthora megakarya and P. palmivora, closely related causal agents of cacao black pod rot, underwent increases in genome sizes and gene numbers by different mechanisms.</title>
        <authorList>
            <person name="Ali S.S."/>
            <person name="Shao J."/>
            <person name="Lary D.J."/>
            <person name="Kronmiller B."/>
            <person name="Shen D."/>
            <person name="Strem M.D."/>
            <person name="Amoako-Attah I."/>
            <person name="Akrofi A.Y."/>
            <person name="Begoude B.A."/>
            <person name="Ten Hoopen G.M."/>
            <person name="Coulibaly K."/>
            <person name="Kebe B.I."/>
            <person name="Melnick R.L."/>
            <person name="Guiltinan M.J."/>
            <person name="Tyler B.M."/>
            <person name="Meinhardt L.W."/>
            <person name="Bailey B.A."/>
        </authorList>
    </citation>
    <scope>NUCLEOTIDE SEQUENCE [LARGE SCALE GENOMIC DNA]</scope>
    <source>
        <strain evidence="3">sbr112.9</strain>
    </source>
</reference>
<feature type="non-terminal residue" evidence="2">
    <location>
        <position position="368"/>
    </location>
</feature>
<comment type="caution">
    <text evidence="1">Lacks conserved residue(s) required for the propagation of feature annotation.</text>
</comment>
<feature type="transmembrane region" description="Helical" evidence="1">
    <location>
        <begin position="7"/>
        <end position="31"/>
    </location>
</feature>
<evidence type="ECO:0000313" key="3">
    <source>
        <dbReference type="Proteomes" id="UP000237271"/>
    </source>
</evidence>
<dbReference type="InterPro" id="IPR007070">
    <property type="entry name" value="GPI_EtnP_transferase_1"/>
</dbReference>
<comment type="function">
    <text evidence="1">Ethanolamine phosphate transferase involved in glycosylphosphatidylinositol-anchor biosynthesis. Transfers ethanolamine phosphate to the first alpha-1,4-linked mannose of the glycosylphosphatidylinositol precursor of GPI-anchor.</text>
</comment>
<dbReference type="FunFam" id="3.40.720.10:FF:000091">
    <property type="entry name" value="Phosphatidylinositol glycan anchor biosynthesis, class N"/>
    <property type="match status" value="1"/>
</dbReference>
<keyword evidence="1" id="KW-0472">Membrane</keyword>
<dbReference type="UniPathway" id="UPA00196"/>
<comment type="subcellular location">
    <subcellularLocation>
        <location evidence="1">Endoplasmic reticulum membrane</location>
        <topology evidence="1">Multi-pass membrane protein</topology>
    </subcellularLocation>
</comment>
<dbReference type="GO" id="GO:0006506">
    <property type="term" value="P:GPI anchor biosynthetic process"/>
    <property type="evidence" value="ECO:0007669"/>
    <property type="project" value="UniProtKB-UniPathway"/>
</dbReference>
<dbReference type="GO" id="GO:0005789">
    <property type="term" value="C:endoplasmic reticulum membrane"/>
    <property type="evidence" value="ECO:0007669"/>
    <property type="project" value="UniProtKB-SubCell"/>
</dbReference>
<keyword evidence="1" id="KW-1133">Transmembrane helix</keyword>
<proteinExistence type="inferred from homology"/>
<comment type="caution">
    <text evidence="2">The sequence shown here is derived from an EMBL/GenBank/DDBJ whole genome shotgun (WGS) entry which is preliminary data.</text>
</comment>
<sequence>MKTIGGGLAHLLVLGVFFHALYVLSIFDIYFTSPVVPHIESVDYTDSPPAKRVVVFVADGCRADKFFEANASTEDNTELRVSFLRNIMKTKGSWGVSHTRVPTESRPGHVALFAGMYEDVSAVTKGWADNPVDFDSVFNQSSSSFLFGTYVFTADHGMGLKGAHGDGDPANTRTPLVVWGAGVQGPTVGSKSRNFEVDLPTQSRTQVRAQLQAQEEQEQAAVEEWGTLGNLMRKDVMQADVAPLISALLGLPYPRNSVGVLPFSYLAKGAYRANAVRSNAQQLYLHALRKEQEKRSRTLLRFVPYGPFRDRVPELSKQLAEAYEVSIQSGEDTEAYVRVEVLSQELIEICLATLEYFQRYDWFFLLSV</sequence>
<comment type="pathway">
    <text evidence="1">Glycolipid biosynthesis; glycosylphosphatidylinositol-anchor biosynthesis.</text>
</comment>
<evidence type="ECO:0000256" key="1">
    <source>
        <dbReference type="RuleBase" id="RU367138"/>
    </source>
</evidence>
<dbReference type="Gene3D" id="3.40.720.10">
    <property type="entry name" value="Alkaline Phosphatase, subunit A"/>
    <property type="match status" value="2"/>
</dbReference>
<dbReference type="OrthoDB" id="2748310at2759"/>
<evidence type="ECO:0000313" key="2">
    <source>
        <dbReference type="EMBL" id="POM81213.1"/>
    </source>
</evidence>
<keyword evidence="1" id="KW-0256">Endoplasmic reticulum</keyword>
<dbReference type="GO" id="GO:0051377">
    <property type="term" value="F:mannose-ethanolamine phosphotransferase activity"/>
    <property type="evidence" value="ECO:0007669"/>
    <property type="project" value="UniProtKB-UniRule"/>
</dbReference>
<keyword evidence="1 2" id="KW-0808">Transferase</keyword>
<keyword evidence="3" id="KW-1185">Reference proteome</keyword>
<dbReference type="AlphaFoldDB" id="A0A2P4YTT4"/>
<dbReference type="PANTHER" id="PTHR12250:SF0">
    <property type="entry name" value="GPI ETHANOLAMINE PHOSPHATE TRANSFERASE 1"/>
    <property type="match status" value="1"/>
</dbReference>
<keyword evidence="1" id="KW-0812">Transmembrane</keyword>
<dbReference type="EMBL" id="NCKW01000136">
    <property type="protein sequence ID" value="POM81213.1"/>
    <property type="molecule type" value="Genomic_DNA"/>
</dbReference>